<sequence length="463" mass="51796">MMSRSTFYISLSAISLMCVAVLISACSNESGPANEDQEITISRRDYEERFYGFWLGQCIANWTGIVTEMDKIGGEGREGRGAGFYTREDWGKPDQPTIWPNSANNGKFSRIDFIFEDEGGVWGADDDTDIEYIYLALMSASKTGLLSPEEIRDGWLKHIYSDENTPFLHRDGVTPENFLWVSNQTAHDLMREGVLPPDTSDPDLNPFYDMIDAQLTTEIFGLFAPARSDVALEIADLPIRTVARENAEWIAEFYVVMHSLASIVDESKPMAEQVKWMAGEARKNLPEDSYSAKMYDFVLEQYESGATWEAARDGLHEKYQVRQEDGYLWATKDQACNGCFAAGINFGASIVSLLYGEGDIKETIKIGTLAGWDSDNPTATWGGLLGFMLGKEGVEEAFGRKFADRFFIHRTRGGFPNEGIDDFSSMARRGIDVVDTVVVEQMGGRVDPESDSWLIPLSKEETH</sequence>
<dbReference type="Gene3D" id="1.10.4080.10">
    <property type="entry name" value="ADP-ribosylation/Crystallin J1"/>
    <property type="match status" value="1"/>
</dbReference>
<evidence type="ECO:0000256" key="1">
    <source>
        <dbReference type="SAM" id="SignalP"/>
    </source>
</evidence>
<feature type="chain" id="PRO_5038131310" evidence="1">
    <location>
        <begin position="21"/>
        <end position="463"/>
    </location>
</feature>
<dbReference type="SUPFAM" id="SSF101478">
    <property type="entry name" value="ADP-ribosylglycohydrolase"/>
    <property type="match status" value="1"/>
</dbReference>
<evidence type="ECO:0000313" key="2">
    <source>
        <dbReference type="EMBL" id="MBK1878486.1"/>
    </source>
</evidence>
<name>A0A934RXQ4_9BACT</name>
<dbReference type="InterPro" id="IPR005502">
    <property type="entry name" value="Ribosyl_crysJ1"/>
</dbReference>
<comment type="caution">
    <text evidence="2">The sequence shown here is derived from an EMBL/GenBank/DDBJ whole genome shotgun (WGS) entry which is preliminary data.</text>
</comment>
<dbReference type="InterPro" id="IPR036705">
    <property type="entry name" value="Ribosyl_crysJ1_sf"/>
</dbReference>
<dbReference type="EMBL" id="JAENIL010000031">
    <property type="protein sequence ID" value="MBK1878486.1"/>
    <property type="molecule type" value="Genomic_DNA"/>
</dbReference>
<reference evidence="2" key="1">
    <citation type="submission" date="2021-01" db="EMBL/GenBank/DDBJ databases">
        <title>Modified the classification status of verrucomicrobia.</title>
        <authorList>
            <person name="Feng X."/>
        </authorList>
    </citation>
    <scope>NUCLEOTIDE SEQUENCE</scope>
    <source>
        <strain evidence="2">KCTC 13126</strain>
    </source>
</reference>
<keyword evidence="3" id="KW-1185">Reference proteome</keyword>
<evidence type="ECO:0000313" key="3">
    <source>
        <dbReference type="Proteomes" id="UP000617628"/>
    </source>
</evidence>
<gene>
    <name evidence="2" type="ORF">JIN87_16515</name>
</gene>
<dbReference type="Proteomes" id="UP000617628">
    <property type="component" value="Unassembled WGS sequence"/>
</dbReference>
<protein>
    <submittedName>
        <fullName evidence="2">ADP-ribosylglycohydrolase family protein</fullName>
    </submittedName>
</protein>
<proteinExistence type="predicted"/>
<dbReference type="AlphaFoldDB" id="A0A934RXQ4"/>
<organism evidence="2 3">
    <name type="scientific">Pelagicoccus mobilis</name>
    <dbReference type="NCBI Taxonomy" id="415221"/>
    <lineage>
        <taxon>Bacteria</taxon>
        <taxon>Pseudomonadati</taxon>
        <taxon>Verrucomicrobiota</taxon>
        <taxon>Opitutia</taxon>
        <taxon>Puniceicoccales</taxon>
        <taxon>Pelagicoccaceae</taxon>
        <taxon>Pelagicoccus</taxon>
    </lineage>
</organism>
<dbReference type="Pfam" id="PF03747">
    <property type="entry name" value="ADP_ribosyl_GH"/>
    <property type="match status" value="1"/>
</dbReference>
<keyword evidence="1" id="KW-0732">Signal</keyword>
<accession>A0A934RXQ4</accession>
<dbReference type="RefSeq" id="WP_200356698.1">
    <property type="nucleotide sequence ID" value="NZ_JAENIL010000031.1"/>
</dbReference>
<feature type="signal peptide" evidence="1">
    <location>
        <begin position="1"/>
        <end position="20"/>
    </location>
</feature>
<dbReference type="PROSITE" id="PS51257">
    <property type="entry name" value="PROKAR_LIPOPROTEIN"/>
    <property type="match status" value="1"/>
</dbReference>